<feature type="compositionally biased region" description="Basic and acidic residues" evidence="1">
    <location>
        <begin position="27"/>
        <end position="37"/>
    </location>
</feature>
<gene>
    <name evidence="2" type="ORF">FH063_005506</name>
</gene>
<feature type="compositionally biased region" description="Gly residues" evidence="1">
    <location>
        <begin position="1"/>
        <end position="14"/>
    </location>
</feature>
<comment type="caution">
    <text evidence="2">The sequence shown here is derived from an EMBL/GenBank/DDBJ whole genome shotgun (WGS) entry which is preliminary data.</text>
</comment>
<dbReference type="EMBL" id="VEWN01000006">
    <property type="protein sequence ID" value="KAA1055735.1"/>
    <property type="molecule type" value="Genomic_DNA"/>
</dbReference>
<evidence type="ECO:0000256" key="1">
    <source>
        <dbReference type="SAM" id="MobiDB-lite"/>
    </source>
</evidence>
<evidence type="ECO:0000313" key="3">
    <source>
        <dbReference type="Proteomes" id="UP000325333"/>
    </source>
</evidence>
<reference evidence="2 3" key="1">
    <citation type="submission" date="2019-07" db="EMBL/GenBank/DDBJ databases">
        <title>Genome sequencing of the stress-tolerant strain Azospirillum brasilense Az19.</title>
        <authorList>
            <person name="Maroniche G.A."/>
            <person name="Garcia J.E."/>
            <person name="Pagnussat L."/>
            <person name="Amenta M."/>
            <person name="Creus C.M."/>
        </authorList>
    </citation>
    <scope>NUCLEOTIDE SEQUENCE [LARGE SCALE GENOMIC DNA]</scope>
    <source>
        <strain evidence="2 3">Az19</strain>
    </source>
</reference>
<feature type="region of interest" description="Disordered" evidence="1">
    <location>
        <begin position="1"/>
        <end position="82"/>
    </location>
</feature>
<dbReference type="Proteomes" id="UP000325333">
    <property type="component" value="Unassembled WGS sequence"/>
</dbReference>
<evidence type="ECO:0000313" key="2">
    <source>
        <dbReference type="EMBL" id="KAA1055735.1"/>
    </source>
</evidence>
<dbReference type="AlphaFoldDB" id="A0A5B0KUY8"/>
<accession>A0A5B0KUY8</accession>
<sequence>MAGKGWSRGTGGPDGEFDLSEPPSDMTTHDARTDDRTQAVFPVSAKAIGRSSPLPSGERVARRAGEGVAHGGRSGKSATPSP</sequence>
<protein>
    <submittedName>
        <fullName evidence="2">Uncharacterized protein</fullName>
    </submittedName>
</protein>
<organism evidence="2 3">
    <name type="scientific">Azospirillum argentinense</name>
    <dbReference type="NCBI Taxonomy" id="2970906"/>
    <lineage>
        <taxon>Bacteria</taxon>
        <taxon>Pseudomonadati</taxon>
        <taxon>Pseudomonadota</taxon>
        <taxon>Alphaproteobacteria</taxon>
        <taxon>Rhodospirillales</taxon>
        <taxon>Azospirillaceae</taxon>
        <taxon>Azospirillum</taxon>
    </lineage>
</organism>
<proteinExistence type="predicted"/>
<name>A0A5B0KUY8_9PROT</name>